<sequence length="339" mass="38319">MSIKHEVDEAVSPRSLRLKRARTDEEPTGTGVDANWTQFMELKKHEMIWYEDRNIVLVAQQTVAFKVYRGILSRRSEVFRGMFAKEHKTGDMVMDGCPVFEVSDRPTDLAHFLSALFDRTYFDSSQCSFDMLASMLRLGTKYRIEDLRGGALTRLNHCFPPRLDAWTLNKKDRDQLIKDPSVIVGIANLASELDLKHILYLSLYECCQIPARTLFEGYKHLDGSVEKLDWDLMGSCVEGLHSLFEESFDITTGCIEAVRPSSEQCARPNCPGLARSMSGKVGPSTPRPDPLVDRFTSSRLSVFGAYCDNCVKFLGEKYNAGRLSLFARILDGTVFPISE</sequence>
<protein>
    <recommendedName>
        <fullName evidence="1">BTB domain-containing protein</fullName>
    </recommendedName>
</protein>
<evidence type="ECO:0000313" key="3">
    <source>
        <dbReference type="Proteomes" id="UP000027265"/>
    </source>
</evidence>
<keyword evidence="3" id="KW-1185">Reference proteome</keyword>
<dbReference type="Gene3D" id="3.30.710.10">
    <property type="entry name" value="Potassium Channel Kv1.1, Chain A"/>
    <property type="match status" value="1"/>
</dbReference>
<dbReference type="CDD" id="cd18186">
    <property type="entry name" value="BTB_POZ_ZBTB_KLHL-like"/>
    <property type="match status" value="1"/>
</dbReference>
<dbReference type="EMBL" id="KL197715">
    <property type="protein sequence ID" value="KDQ59920.1"/>
    <property type="molecule type" value="Genomic_DNA"/>
</dbReference>
<dbReference type="Pfam" id="PF00651">
    <property type="entry name" value="BTB"/>
    <property type="match status" value="1"/>
</dbReference>
<gene>
    <name evidence="2" type="ORF">JAAARDRAFT_205850</name>
</gene>
<dbReference type="HOGENOM" id="CLU_033082_3_2_1"/>
<reference evidence="3" key="1">
    <citation type="journal article" date="2014" name="Proc. Natl. Acad. Sci. U.S.A.">
        <title>Extensive sampling of basidiomycete genomes demonstrates inadequacy of the white-rot/brown-rot paradigm for wood decay fungi.</title>
        <authorList>
            <person name="Riley R."/>
            <person name="Salamov A.A."/>
            <person name="Brown D.W."/>
            <person name="Nagy L.G."/>
            <person name="Floudas D."/>
            <person name="Held B.W."/>
            <person name="Levasseur A."/>
            <person name="Lombard V."/>
            <person name="Morin E."/>
            <person name="Otillar R."/>
            <person name="Lindquist E.A."/>
            <person name="Sun H."/>
            <person name="LaButti K.M."/>
            <person name="Schmutz J."/>
            <person name="Jabbour D."/>
            <person name="Luo H."/>
            <person name="Baker S.E."/>
            <person name="Pisabarro A.G."/>
            <person name="Walton J.D."/>
            <person name="Blanchette R.A."/>
            <person name="Henrissat B."/>
            <person name="Martin F."/>
            <person name="Cullen D."/>
            <person name="Hibbett D.S."/>
            <person name="Grigoriev I.V."/>
        </authorList>
    </citation>
    <scope>NUCLEOTIDE SEQUENCE [LARGE SCALE GENOMIC DNA]</scope>
    <source>
        <strain evidence="3">MUCL 33604</strain>
    </source>
</reference>
<dbReference type="Proteomes" id="UP000027265">
    <property type="component" value="Unassembled WGS sequence"/>
</dbReference>
<organism evidence="2 3">
    <name type="scientific">Jaapia argillacea MUCL 33604</name>
    <dbReference type="NCBI Taxonomy" id="933084"/>
    <lineage>
        <taxon>Eukaryota</taxon>
        <taxon>Fungi</taxon>
        <taxon>Dikarya</taxon>
        <taxon>Basidiomycota</taxon>
        <taxon>Agaricomycotina</taxon>
        <taxon>Agaricomycetes</taxon>
        <taxon>Agaricomycetidae</taxon>
        <taxon>Jaapiales</taxon>
        <taxon>Jaapiaceae</taxon>
        <taxon>Jaapia</taxon>
    </lineage>
</organism>
<accession>A0A067Q1D5</accession>
<dbReference type="SUPFAM" id="SSF54695">
    <property type="entry name" value="POZ domain"/>
    <property type="match status" value="1"/>
</dbReference>
<dbReference type="InterPro" id="IPR011333">
    <property type="entry name" value="SKP1/BTB/POZ_sf"/>
</dbReference>
<name>A0A067Q1D5_9AGAM</name>
<dbReference type="PROSITE" id="PS50097">
    <property type="entry name" value="BTB"/>
    <property type="match status" value="1"/>
</dbReference>
<dbReference type="InterPro" id="IPR000210">
    <property type="entry name" value="BTB/POZ_dom"/>
</dbReference>
<dbReference type="InParanoid" id="A0A067Q1D5"/>
<proteinExistence type="predicted"/>
<dbReference type="STRING" id="933084.A0A067Q1D5"/>
<evidence type="ECO:0000313" key="2">
    <source>
        <dbReference type="EMBL" id="KDQ59920.1"/>
    </source>
</evidence>
<feature type="domain" description="BTB" evidence="1">
    <location>
        <begin position="53"/>
        <end position="118"/>
    </location>
</feature>
<dbReference type="AlphaFoldDB" id="A0A067Q1D5"/>
<dbReference type="OrthoDB" id="2800059at2759"/>
<evidence type="ECO:0000259" key="1">
    <source>
        <dbReference type="PROSITE" id="PS50097"/>
    </source>
</evidence>